<dbReference type="Proteomes" id="UP000037904">
    <property type="component" value="Unassembled WGS sequence"/>
</dbReference>
<organism evidence="1 2">
    <name type="scientific">Fusarium langsethiae</name>
    <dbReference type="NCBI Taxonomy" id="179993"/>
    <lineage>
        <taxon>Eukaryota</taxon>
        <taxon>Fungi</taxon>
        <taxon>Dikarya</taxon>
        <taxon>Ascomycota</taxon>
        <taxon>Pezizomycotina</taxon>
        <taxon>Sordariomycetes</taxon>
        <taxon>Hypocreomycetidae</taxon>
        <taxon>Hypocreales</taxon>
        <taxon>Nectriaceae</taxon>
        <taxon>Fusarium</taxon>
    </lineage>
</organism>
<evidence type="ECO:0000313" key="1">
    <source>
        <dbReference type="EMBL" id="KPA46521.1"/>
    </source>
</evidence>
<proteinExistence type="predicted"/>
<comment type="caution">
    <text evidence="1">The sequence shown here is derived from an EMBL/GenBank/DDBJ whole genome shotgun (WGS) entry which is preliminary data.</text>
</comment>
<dbReference type="AlphaFoldDB" id="A0A0N0DI65"/>
<gene>
    <name evidence="1" type="ORF">FLAG1_00645</name>
</gene>
<dbReference type="EMBL" id="JXCE01000004">
    <property type="protein sequence ID" value="KPA46521.1"/>
    <property type="molecule type" value="Genomic_DNA"/>
</dbReference>
<evidence type="ECO:0000313" key="2">
    <source>
        <dbReference type="Proteomes" id="UP000037904"/>
    </source>
</evidence>
<keyword evidence="2" id="KW-1185">Reference proteome</keyword>
<name>A0A0N0DI65_FUSLA</name>
<reference evidence="1 2" key="1">
    <citation type="submission" date="2015-04" db="EMBL/GenBank/DDBJ databases">
        <title>The draft genome sequence of Fusarium langsethiae, a T-2/HT-2 mycotoxin producer.</title>
        <authorList>
            <person name="Lysoe E."/>
            <person name="Divon H.H."/>
            <person name="Terzi V."/>
            <person name="Orru L."/>
            <person name="Lamontanara A."/>
            <person name="Kolseth A.-K."/>
            <person name="Frandsen R.J."/>
            <person name="Nielsen K."/>
            <person name="Thrane U."/>
        </authorList>
    </citation>
    <scope>NUCLEOTIDE SEQUENCE [LARGE SCALE GENOMIC DNA]</scope>
    <source>
        <strain evidence="1 2">Fl201059</strain>
    </source>
</reference>
<sequence length="95" mass="10847">MSRRGVEDYLPPKATGHVLGAVFSWSTLELWRFSLVIGLWGSLPMKTYRMCRNRLSYAVGLHHTKLYANIHFHSILQIVAVNLKLLSTQSLPKSH</sequence>
<accession>A0A0N0DI65</accession>
<protein>
    <submittedName>
        <fullName evidence="1">Uncharacterized protein</fullName>
    </submittedName>
</protein>